<keyword evidence="4" id="KW-0812">Transmembrane</keyword>
<feature type="compositionally biased region" description="Basic and acidic residues" evidence="3">
    <location>
        <begin position="326"/>
        <end position="355"/>
    </location>
</feature>
<feature type="binding site" evidence="2">
    <location>
        <position position="618"/>
    </location>
    <ligand>
        <name>Mg(2+)</name>
        <dbReference type="ChEBI" id="CHEBI:18420"/>
    </ligand>
</feature>
<feature type="compositionally biased region" description="Basic and acidic residues" evidence="3">
    <location>
        <begin position="71"/>
        <end position="80"/>
    </location>
</feature>
<dbReference type="CDD" id="cd09271">
    <property type="entry name" value="RNase_H2-C"/>
    <property type="match status" value="1"/>
</dbReference>
<keyword evidence="4" id="KW-0472">Membrane</keyword>
<protein>
    <recommendedName>
        <fullName evidence="7">Eyes absent family protein</fullName>
    </recommendedName>
</protein>
<keyword evidence="4" id="KW-1133">Transmembrane helix</keyword>
<feature type="compositionally biased region" description="Acidic residues" evidence="3">
    <location>
        <begin position="60"/>
        <end position="70"/>
    </location>
</feature>
<evidence type="ECO:0000313" key="6">
    <source>
        <dbReference type="Proteomes" id="UP000709295"/>
    </source>
</evidence>
<dbReference type="PANTHER" id="PTHR10190:SF16">
    <property type="entry name" value="DEVELOPMENTAL PROTEIN EYES ABSENT"/>
    <property type="match status" value="1"/>
</dbReference>
<accession>A0A8J5M9P3</accession>
<dbReference type="GO" id="GO:0004725">
    <property type="term" value="F:protein tyrosine phosphatase activity"/>
    <property type="evidence" value="ECO:0007669"/>
    <property type="project" value="InterPro"/>
</dbReference>
<evidence type="ECO:0000256" key="4">
    <source>
        <dbReference type="SAM" id="Phobius"/>
    </source>
</evidence>
<name>A0A8J5M9P3_9STRA</name>
<feature type="active site" description="Nucleophile" evidence="1">
    <location>
        <position position="387"/>
    </location>
</feature>
<feature type="transmembrane region" description="Helical" evidence="4">
    <location>
        <begin position="216"/>
        <end position="239"/>
    </location>
</feature>
<dbReference type="GO" id="GO:0032299">
    <property type="term" value="C:ribonuclease H2 complex"/>
    <property type="evidence" value="ECO:0007669"/>
    <property type="project" value="InterPro"/>
</dbReference>
<feature type="region of interest" description="Disordered" evidence="3">
    <location>
        <begin position="48"/>
        <end position="80"/>
    </location>
</feature>
<feature type="binding site" evidence="2">
    <location>
        <position position="389"/>
    </location>
    <ligand>
        <name>Mg(2+)</name>
        <dbReference type="ChEBI" id="CHEBI:18420"/>
    </ligand>
</feature>
<feature type="binding site" evidence="2">
    <location>
        <position position="387"/>
    </location>
    <ligand>
        <name>Mg(2+)</name>
        <dbReference type="ChEBI" id="CHEBI:18420"/>
    </ligand>
</feature>
<comment type="cofactor">
    <cofactor evidence="2">
        <name>Mg(2+)</name>
        <dbReference type="ChEBI" id="CHEBI:18420"/>
    </cofactor>
    <text evidence="2">Binds 1 Mg(2+) ion per subunit.</text>
</comment>
<dbReference type="GO" id="GO:0030154">
    <property type="term" value="P:cell differentiation"/>
    <property type="evidence" value="ECO:0007669"/>
    <property type="project" value="TreeGrafter"/>
</dbReference>
<comment type="caution">
    <text evidence="5">The sequence shown here is derived from an EMBL/GenBank/DDBJ whole genome shotgun (WGS) entry which is preliminary data.</text>
</comment>
<feature type="compositionally biased region" description="Basic and acidic residues" evidence="3">
    <location>
        <begin position="300"/>
        <end position="309"/>
    </location>
</feature>
<keyword evidence="2" id="KW-0460">Magnesium</keyword>
<dbReference type="PANTHER" id="PTHR10190">
    <property type="entry name" value="EYES ABSENT"/>
    <property type="match status" value="1"/>
</dbReference>
<dbReference type="Proteomes" id="UP000709295">
    <property type="component" value="Unassembled WGS sequence"/>
</dbReference>
<dbReference type="GO" id="GO:0006401">
    <property type="term" value="P:RNA catabolic process"/>
    <property type="evidence" value="ECO:0007669"/>
    <property type="project" value="InterPro"/>
</dbReference>
<feature type="compositionally biased region" description="Acidic residues" evidence="3">
    <location>
        <begin position="356"/>
        <end position="365"/>
    </location>
</feature>
<keyword evidence="2" id="KW-0479">Metal-binding</keyword>
<feature type="compositionally biased region" description="Polar residues" evidence="3">
    <location>
        <begin position="48"/>
        <end position="59"/>
    </location>
</feature>
<dbReference type="InterPro" id="IPR013924">
    <property type="entry name" value="RNase_H2_suC"/>
</dbReference>
<proteinExistence type="predicted"/>
<dbReference type="InterPro" id="IPR028472">
    <property type="entry name" value="EYA"/>
</dbReference>
<gene>
    <name evidence="5" type="ORF">JG688_00001169</name>
</gene>
<keyword evidence="6" id="KW-1185">Reference proteome</keyword>
<feature type="active site" description="Proton donor" evidence="1">
    <location>
        <position position="389"/>
    </location>
</feature>
<feature type="region of interest" description="Disordered" evidence="3">
    <location>
        <begin position="295"/>
        <end position="374"/>
    </location>
</feature>
<reference evidence="5" key="1">
    <citation type="submission" date="2021-01" db="EMBL/GenBank/DDBJ databases">
        <title>Phytophthora aleatoria, a newly-described species from Pinus radiata is distinct from Phytophthora cactorum isolates based on comparative genomics.</title>
        <authorList>
            <person name="Mcdougal R."/>
            <person name="Panda P."/>
            <person name="Williams N."/>
            <person name="Studholme D.J."/>
        </authorList>
    </citation>
    <scope>NUCLEOTIDE SEQUENCE</scope>
    <source>
        <strain evidence="5">NZFS 4037</strain>
    </source>
</reference>
<dbReference type="GO" id="GO:0045739">
    <property type="term" value="P:positive regulation of DNA repair"/>
    <property type="evidence" value="ECO:0007669"/>
    <property type="project" value="TreeGrafter"/>
</dbReference>
<dbReference type="Pfam" id="PF08615">
    <property type="entry name" value="RNase_H2_suC"/>
    <property type="match status" value="1"/>
</dbReference>
<dbReference type="GO" id="GO:0046872">
    <property type="term" value="F:metal ion binding"/>
    <property type="evidence" value="ECO:0007669"/>
    <property type="project" value="UniProtKB-KW"/>
</dbReference>
<evidence type="ECO:0000313" key="5">
    <source>
        <dbReference type="EMBL" id="KAG6976595.1"/>
    </source>
</evidence>
<sequence>MAEDASSTVRVCLTRCPLPPAEKNVHSLPCRIHFDGSAPVKTFFQPLSNAGNISSTAGSDEQDVEMETEQEGGKDDGNNKVHAEFRGIQLQGEKLQLAPLGFTGLVLEDSGMRHPDDEGRVWEVEDHFDELTWWDVTNHTTSETQQLPLVLKQWRDLASASFELQIALRRGMVARRTHPLCDEWAAHSHKLATRNKTLLLTMAALRVRLGDAVAKLVLLPVVGVSLCGAVTLILGLQWMETLQRQRQAIKWRAQLWSMLLALLVALMPAKRLEAAVTPHCMPPIVDKGLEKGTSKLLNSGDKRDAHDGDVDGVGEENYASRPLKRQRSEPGEKDSADQKGGQDNEKDDQGQAREEENTDDGDEGTPGETLKTKGTTKRIRRRVLIWDLDETLVLFASLYTGTFAQMHGKEVAPGVALGEQMMTFLLAMLEKHFFFSELHDRDVDHITQVAADNETAASRPSSVPDQQQPTVQERYERIREIYERRGHVDFLHDTNSEWFAIRGALVAAIDNFSTGWLHEARQVLELTAESVTPRTGSAQPEASFGDSKIEEEEVENVNVLVTNTQLVPALCKCLIYQLDAFFPIDCVYSSAKIHKSHCFETIMEKYEAGYVEFIAIGDGLEEEQASLDLGLEFHKIRSLVDLKRLRYDLQLVKVNSNSSTSSAAVVDSPAVAAAQLSVASSPVGQTAVV</sequence>
<organism evidence="5 6">
    <name type="scientific">Phytophthora aleatoria</name>
    <dbReference type="NCBI Taxonomy" id="2496075"/>
    <lineage>
        <taxon>Eukaryota</taxon>
        <taxon>Sar</taxon>
        <taxon>Stramenopiles</taxon>
        <taxon>Oomycota</taxon>
        <taxon>Peronosporomycetes</taxon>
        <taxon>Peronosporales</taxon>
        <taxon>Peronosporaceae</taxon>
        <taxon>Phytophthora</taxon>
    </lineage>
</organism>
<evidence type="ECO:0000256" key="1">
    <source>
        <dbReference type="PIRSR" id="PIRSR628472-1"/>
    </source>
</evidence>
<evidence type="ECO:0000256" key="3">
    <source>
        <dbReference type="SAM" id="MobiDB-lite"/>
    </source>
</evidence>
<dbReference type="EMBL" id="JAENGY010000026">
    <property type="protein sequence ID" value="KAG6976595.1"/>
    <property type="molecule type" value="Genomic_DNA"/>
</dbReference>
<evidence type="ECO:0000256" key="2">
    <source>
        <dbReference type="PIRSR" id="PIRSR628472-2"/>
    </source>
</evidence>
<dbReference type="AlphaFoldDB" id="A0A8J5M9P3"/>
<evidence type="ECO:0008006" key="7">
    <source>
        <dbReference type="Google" id="ProtNLM"/>
    </source>
</evidence>
<dbReference type="GO" id="GO:0005634">
    <property type="term" value="C:nucleus"/>
    <property type="evidence" value="ECO:0007669"/>
    <property type="project" value="TreeGrafter"/>
</dbReference>